<evidence type="ECO:0000256" key="4">
    <source>
        <dbReference type="ARBA" id="ARBA00039612"/>
    </source>
</evidence>
<dbReference type="Proteomes" id="UP000054937">
    <property type="component" value="Unassembled WGS sequence"/>
</dbReference>
<dbReference type="GO" id="GO:0005524">
    <property type="term" value="F:ATP binding"/>
    <property type="evidence" value="ECO:0007669"/>
    <property type="project" value="UniProtKB-UniRule"/>
</dbReference>
<dbReference type="EMBL" id="LDAU01000096">
    <property type="protein sequence ID" value="KRX06440.1"/>
    <property type="molecule type" value="Genomic_DNA"/>
</dbReference>
<dbReference type="InParanoid" id="A0A0V0QWX8"/>
<dbReference type="InterPro" id="IPR000719">
    <property type="entry name" value="Prot_kinase_dom"/>
</dbReference>
<reference evidence="10 11" key="1">
    <citation type="journal article" date="2015" name="Sci. Rep.">
        <title>Genome of the facultative scuticociliatosis pathogen Pseudocohnilembus persalinus provides insight into its virulence through horizontal gene transfer.</title>
        <authorList>
            <person name="Xiong J."/>
            <person name="Wang G."/>
            <person name="Cheng J."/>
            <person name="Tian M."/>
            <person name="Pan X."/>
            <person name="Warren A."/>
            <person name="Jiang C."/>
            <person name="Yuan D."/>
            <person name="Miao W."/>
        </authorList>
    </citation>
    <scope>NUCLEOTIDE SEQUENCE [LARGE SCALE GENOMIC DNA]</scope>
    <source>
        <strain evidence="10">36N120E</strain>
    </source>
</reference>
<evidence type="ECO:0000259" key="9">
    <source>
        <dbReference type="PROSITE" id="PS50011"/>
    </source>
</evidence>
<feature type="region of interest" description="Disordered" evidence="8">
    <location>
        <begin position="1"/>
        <end position="86"/>
    </location>
</feature>
<evidence type="ECO:0000256" key="8">
    <source>
        <dbReference type="SAM" id="MobiDB-lite"/>
    </source>
</evidence>
<feature type="compositionally biased region" description="Polar residues" evidence="8">
    <location>
        <begin position="40"/>
        <end position="49"/>
    </location>
</feature>
<dbReference type="GO" id="GO:0005634">
    <property type="term" value="C:nucleus"/>
    <property type="evidence" value="ECO:0007669"/>
    <property type="project" value="TreeGrafter"/>
</dbReference>
<feature type="compositionally biased region" description="Polar residues" evidence="8">
    <location>
        <begin position="1"/>
        <end position="17"/>
    </location>
</feature>
<dbReference type="InterPro" id="IPR011009">
    <property type="entry name" value="Kinase-like_dom_sf"/>
</dbReference>
<keyword evidence="10" id="KW-0808">Transferase</keyword>
<dbReference type="PANTHER" id="PTHR24056">
    <property type="entry name" value="CELL DIVISION PROTEIN KINASE"/>
    <property type="match status" value="1"/>
</dbReference>
<protein>
    <recommendedName>
        <fullName evidence="4">Cyclin-dependent kinase 2 homolog</fullName>
    </recommendedName>
    <alternativeName>
        <fullName evidence="5">Cell division control protein 2 homolog</fullName>
    </alternativeName>
    <alternativeName>
        <fullName evidence="6">cdc2-related kinase 2</fullName>
    </alternativeName>
</protein>
<sequence>MSQENSKNQDEISSTNPENNNSNYQQQMQNNEEMKEDFELQQQILQNIMQEASENLEENELNSSEKQENEDLNFVHHEKNKSDEDLESRPSLMDIYEQKKIKYTVIKKYLQGVAILDIHQISSQHSLDYILNEENIKYEILRSMRSLQRQCIKTYTNPQIREQLLQLIEGQIIGKKATYRDLKNYENLQQFKQETMEFLNLDDIMNISHFGQFKINKNHWPYLVSYEILLKVPIELGQTQQQKQYKVFCDFQSKIHKNYEIFDAFFPSQVNMIVNFWTDELRDYSQELLQKTMKSAKQILSNQKKINNTLEIKQEYFDIFYKRLLTIGSGGFAEVELYYDTVEDRLLAVKQPVDAQDKYQKKQGYEKQPIRLLETEKQRIIKAIRDFKFEDKQMKQLYMQQRNILREIKRLWQLNSCLKTDPRAQYVNKMEGVVIYDLKKQYKASTYQQQASNSSSQSSKDGYQSTNQTVKLVFLYYGGCEFNNKSLTCDLHLYFLRNKSYFEKIEQIKKNQIIKSIYFQIFKAMEFLHDEQVMLRDLKDDNILVRRKYDLSQPEGSFYEILFIDFGMSKKNKLKIPIFDVEISRRISIPYDQNGIVFRHPRFLYGADKFEKKDDIFALGIMLLRLYDNIEFPITNIDESIRQFIQYICGIPYNILYGYYKKTSKPISEKKCSDYYDKIPKNIKEIQNSDHYKKFFRDFNL</sequence>
<dbReference type="Pfam" id="PF00069">
    <property type="entry name" value="Pkinase"/>
    <property type="match status" value="1"/>
</dbReference>
<dbReference type="SUPFAM" id="SSF56112">
    <property type="entry name" value="Protein kinase-like (PK-like)"/>
    <property type="match status" value="1"/>
</dbReference>
<evidence type="ECO:0000256" key="3">
    <source>
        <dbReference type="ARBA" id="ARBA00038543"/>
    </source>
</evidence>
<feature type="domain" description="Protein kinase" evidence="9">
    <location>
        <begin position="321"/>
        <end position="701"/>
    </location>
</feature>
<evidence type="ECO:0000256" key="7">
    <source>
        <dbReference type="PROSITE-ProRule" id="PRU10141"/>
    </source>
</evidence>
<keyword evidence="2 7" id="KW-0067">ATP-binding</keyword>
<organism evidence="10 11">
    <name type="scientific">Pseudocohnilembus persalinus</name>
    <name type="common">Ciliate</name>
    <dbReference type="NCBI Taxonomy" id="266149"/>
    <lineage>
        <taxon>Eukaryota</taxon>
        <taxon>Sar</taxon>
        <taxon>Alveolata</taxon>
        <taxon>Ciliophora</taxon>
        <taxon>Intramacronucleata</taxon>
        <taxon>Oligohymenophorea</taxon>
        <taxon>Scuticociliatia</taxon>
        <taxon>Philasterida</taxon>
        <taxon>Pseudocohnilembidae</taxon>
        <taxon>Pseudocohnilembus</taxon>
    </lineage>
</organism>
<evidence type="ECO:0000256" key="1">
    <source>
        <dbReference type="ARBA" id="ARBA00022741"/>
    </source>
</evidence>
<feature type="compositionally biased region" description="Basic and acidic residues" evidence="8">
    <location>
        <begin position="63"/>
        <end position="83"/>
    </location>
</feature>
<evidence type="ECO:0000313" key="11">
    <source>
        <dbReference type="Proteomes" id="UP000054937"/>
    </source>
</evidence>
<dbReference type="SMART" id="SM00220">
    <property type="entry name" value="S_TKc"/>
    <property type="match status" value="1"/>
</dbReference>
<evidence type="ECO:0000313" key="10">
    <source>
        <dbReference type="EMBL" id="KRX06440.1"/>
    </source>
</evidence>
<dbReference type="PROSITE" id="PS50011">
    <property type="entry name" value="PROTEIN_KINASE_DOM"/>
    <property type="match status" value="1"/>
</dbReference>
<keyword evidence="10" id="KW-0418">Kinase</keyword>
<proteinExistence type="predicted"/>
<dbReference type="FunCoup" id="A0A0V0QWX8">
    <property type="interactions" value="1"/>
</dbReference>
<dbReference type="PROSITE" id="PS00107">
    <property type="entry name" value="PROTEIN_KINASE_ATP"/>
    <property type="match status" value="1"/>
</dbReference>
<dbReference type="OrthoDB" id="1911848at2759"/>
<dbReference type="AlphaFoldDB" id="A0A0V0QWX8"/>
<accession>A0A0V0QWX8</accession>
<dbReference type="InterPro" id="IPR017441">
    <property type="entry name" value="Protein_kinase_ATP_BS"/>
</dbReference>
<feature type="binding site" evidence="7">
    <location>
        <position position="350"/>
    </location>
    <ligand>
        <name>ATP</name>
        <dbReference type="ChEBI" id="CHEBI:30616"/>
    </ligand>
</feature>
<evidence type="ECO:0000256" key="2">
    <source>
        <dbReference type="ARBA" id="ARBA00022840"/>
    </source>
</evidence>
<feature type="compositionally biased region" description="Low complexity" evidence="8">
    <location>
        <begin position="18"/>
        <end position="31"/>
    </location>
</feature>
<evidence type="ECO:0000256" key="6">
    <source>
        <dbReference type="ARBA" id="ARBA00042858"/>
    </source>
</evidence>
<dbReference type="Gene3D" id="1.10.510.10">
    <property type="entry name" value="Transferase(Phosphotransferase) domain 1"/>
    <property type="match status" value="1"/>
</dbReference>
<gene>
    <name evidence="10" type="ORF">PPERSA_05053</name>
</gene>
<evidence type="ECO:0000256" key="5">
    <source>
        <dbReference type="ARBA" id="ARBA00041902"/>
    </source>
</evidence>
<comment type="caution">
    <text evidence="10">The sequence shown here is derived from an EMBL/GenBank/DDBJ whole genome shotgun (WGS) entry which is preliminary data.</text>
</comment>
<keyword evidence="11" id="KW-1185">Reference proteome</keyword>
<comment type="subunit">
    <text evidence="3">May form a complex composed of at least the catalytic subunit CRK2 and a cyclin.</text>
</comment>
<name>A0A0V0QWX8_PSEPJ</name>
<dbReference type="InterPro" id="IPR050108">
    <property type="entry name" value="CDK"/>
</dbReference>
<dbReference type="GO" id="GO:0004674">
    <property type="term" value="F:protein serine/threonine kinase activity"/>
    <property type="evidence" value="ECO:0007669"/>
    <property type="project" value="TreeGrafter"/>
</dbReference>
<keyword evidence="1 7" id="KW-0547">Nucleotide-binding</keyword>